<dbReference type="GO" id="GO:0005524">
    <property type="term" value="F:ATP binding"/>
    <property type="evidence" value="ECO:0007669"/>
    <property type="project" value="UniProtKB-KW"/>
</dbReference>
<dbReference type="InterPro" id="IPR018164">
    <property type="entry name" value="Ala-tRNA-synth_IIc_N"/>
</dbReference>
<dbReference type="GO" id="GO:0000049">
    <property type="term" value="F:tRNA binding"/>
    <property type="evidence" value="ECO:0007669"/>
    <property type="project" value="UniProtKB-KW"/>
</dbReference>
<dbReference type="Proteomes" id="UP000752814">
    <property type="component" value="Unassembled WGS sequence"/>
</dbReference>
<keyword evidence="7" id="KW-0694">RNA-binding</keyword>
<dbReference type="SUPFAM" id="SSF50447">
    <property type="entry name" value="Translation proteins"/>
    <property type="match status" value="1"/>
</dbReference>
<evidence type="ECO:0000313" key="11">
    <source>
        <dbReference type="EMBL" id="TQS84122.1"/>
    </source>
</evidence>
<dbReference type="GO" id="GO:0006419">
    <property type="term" value="P:alanyl-tRNA aminoacylation"/>
    <property type="evidence" value="ECO:0007669"/>
    <property type="project" value="InterPro"/>
</dbReference>
<accession>A0A8J8PGR0</accession>
<dbReference type="Gene3D" id="3.30.980.10">
    <property type="entry name" value="Threonyl-trna Synthetase, Chain A, domain 2"/>
    <property type="match status" value="1"/>
</dbReference>
<dbReference type="PANTHER" id="PTHR11777:SF9">
    <property type="entry name" value="ALANINE--TRNA LIGASE, CYTOPLASMIC"/>
    <property type="match status" value="1"/>
</dbReference>
<dbReference type="Gene3D" id="3.10.310.40">
    <property type="match status" value="1"/>
</dbReference>
<keyword evidence="9" id="KW-0030">Aminoacyl-tRNA synthetase</keyword>
<evidence type="ECO:0000259" key="10">
    <source>
        <dbReference type="PROSITE" id="PS50860"/>
    </source>
</evidence>
<dbReference type="Pfam" id="PF01411">
    <property type="entry name" value="tRNA-synt_2c"/>
    <property type="match status" value="1"/>
</dbReference>
<comment type="caution">
    <text evidence="11">The sequence shown here is derived from an EMBL/GenBank/DDBJ whole genome shotgun (WGS) entry which is preliminary data.</text>
</comment>
<dbReference type="Gene3D" id="2.40.30.130">
    <property type="match status" value="1"/>
</dbReference>
<gene>
    <name evidence="11" type="ORF">A3207_07355</name>
</gene>
<comment type="similarity">
    <text evidence="1">Belongs to the class-II aminoacyl-tRNA synthetase family.</text>
</comment>
<keyword evidence="5" id="KW-0862">Zinc</keyword>
<dbReference type="InterPro" id="IPR050058">
    <property type="entry name" value="Ala-tRNA_ligase"/>
</dbReference>
<dbReference type="GO" id="GO:0004813">
    <property type="term" value="F:alanine-tRNA ligase activity"/>
    <property type="evidence" value="ECO:0007669"/>
    <property type="project" value="InterPro"/>
</dbReference>
<protein>
    <recommendedName>
        <fullName evidence="10">Alanyl-transfer RNA synthetases family profile domain-containing protein</fullName>
    </recommendedName>
</protein>
<evidence type="ECO:0000256" key="8">
    <source>
        <dbReference type="ARBA" id="ARBA00022917"/>
    </source>
</evidence>
<sequence>MKTELYHREPYAVEFSAKVTESREDEIVLDQTLFYPGGGGQEHDKGSINDLKVKEVVKENGKIIHKVPGHMLKEGDEVKGKIAWKRRYELMKGHTGEHMLFSSLKRLNEELELVKISISEDKKYLIVRGDVDWDMALKAQEQVLGWIKDDLEITEQIVSKEDPQLDEIRIKRERITDDEVRVVRIGNVDASACSGIHVKSTSEVDFLIISKINSAKPEGDWEIEFMIGNAAKQEAAERSAQFMKLVTLTGAQKGNVISSVENLKISKEQADAALKRYMDSSLKSIQPIDIGGIPVYAGAFPEMDKKICTDYVNLAVKEKCICIIGSGIERYSLTIACGSDIDIDCVKILNEVLAEDGGRGGGKPNFASGGASGGCGADIAVEKATKIIQMSLT</sequence>
<keyword evidence="6" id="KW-0067">ATP-binding</keyword>
<name>A0A8J8PGR0_9ARCH</name>
<dbReference type="EMBL" id="LVVT01000007">
    <property type="protein sequence ID" value="TQS84122.1"/>
    <property type="molecule type" value="Genomic_DNA"/>
</dbReference>
<evidence type="ECO:0000256" key="4">
    <source>
        <dbReference type="ARBA" id="ARBA00022741"/>
    </source>
</evidence>
<evidence type="ECO:0000256" key="2">
    <source>
        <dbReference type="ARBA" id="ARBA00022555"/>
    </source>
</evidence>
<dbReference type="PANTHER" id="PTHR11777">
    <property type="entry name" value="ALANYL-TRNA SYNTHETASE"/>
    <property type="match status" value="1"/>
</dbReference>
<keyword evidence="3" id="KW-0436">Ligase</keyword>
<feature type="domain" description="Alanyl-transfer RNA synthetases family profile" evidence="10">
    <location>
        <begin position="1"/>
        <end position="209"/>
    </location>
</feature>
<dbReference type="PROSITE" id="PS50860">
    <property type="entry name" value="AA_TRNA_LIGASE_II_ALA"/>
    <property type="match status" value="1"/>
</dbReference>
<dbReference type="AlphaFoldDB" id="A0A8J8PGR0"/>
<proteinExistence type="inferred from homology"/>
<dbReference type="InterPro" id="IPR012947">
    <property type="entry name" value="tRNA_SAD"/>
</dbReference>
<dbReference type="SUPFAM" id="SSF55186">
    <property type="entry name" value="ThrRS/AlaRS common domain"/>
    <property type="match status" value="1"/>
</dbReference>
<dbReference type="Pfam" id="PF07973">
    <property type="entry name" value="tRNA_SAD"/>
    <property type="match status" value="1"/>
</dbReference>
<dbReference type="InterPro" id="IPR009000">
    <property type="entry name" value="Transl_B-barrel_sf"/>
</dbReference>
<dbReference type="SMART" id="SM00863">
    <property type="entry name" value="tRNA_SAD"/>
    <property type="match status" value="1"/>
</dbReference>
<keyword evidence="4" id="KW-0547">Nucleotide-binding</keyword>
<evidence type="ECO:0000256" key="7">
    <source>
        <dbReference type="ARBA" id="ARBA00022884"/>
    </source>
</evidence>
<keyword evidence="2" id="KW-0820">tRNA-binding</keyword>
<reference evidence="11" key="1">
    <citation type="submission" date="2016-03" db="EMBL/GenBank/DDBJ databases">
        <authorList>
            <person name="Borrel G."/>
            <person name="Mccann A."/>
            <person name="O'Toole P.W."/>
        </authorList>
    </citation>
    <scope>NUCLEOTIDE SEQUENCE</scope>
    <source>
        <strain evidence="11">183</strain>
    </source>
</reference>
<evidence type="ECO:0000313" key="12">
    <source>
        <dbReference type="Proteomes" id="UP000752814"/>
    </source>
</evidence>
<evidence type="ECO:0000256" key="6">
    <source>
        <dbReference type="ARBA" id="ARBA00022840"/>
    </source>
</evidence>
<organism evidence="11 12">
    <name type="scientific">Candidatus Methanomassiliicoccus intestinalis</name>
    <dbReference type="NCBI Taxonomy" id="1406512"/>
    <lineage>
        <taxon>Archaea</taxon>
        <taxon>Methanobacteriati</taxon>
        <taxon>Thermoplasmatota</taxon>
        <taxon>Thermoplasmata</taxon>
        <taxon>Methanomassiliicoccales</taxon>
        <taxon>Methanomassiliicoccaceae</taxon>
        <taxon>Methanomassiliicoccus</taxon>
    </lineage>
</organism>
<dbReference type="RefSeq" id="WP_400194942.1">
    <property type="nucleotide sequence ID" value="NZ_CAYAYE010000028.1"/>
</dbReference>
<dbReference type="GO" id="GO:0002161">
    <property type="term" value="F:aminoacyl-tRNA deacylase activity"/>
    <property type="evidence" value="ECO:0007669"/>
    <property type="project" value="TreeGrafter"/>
</dbReference>
<evidence type="ECO:0000256" key="9">
    <source>
        <dbReference type="ARBA" id="ARBA00023146"/>
    </source>
</evidence>
<keyword evidence="8" id="KW-0648">Protein biosynthesis</keyword>
<dbReference type="InterPro" id="IPR018163">
    <property type="entry name" value="Thr/Ala-tRNA-synth_IIc_edit"/>
</dbReference>
<evidence type="ECO:0000256" key="3">
    <source>
        <dbReference type="ARBA" id="ARBA00022598"/>
    </source>
</evidence>
<evidence type="ECO:0000256" key="1">
    <source>
        <dbReference type="ARBA" id="ARBA00008226"/>
    </source>
</evidence>
<dbReference type="InterPro" id="IPR018165">
    <property type="entry name" value="Ala-tRNA-synth_IIc_core"/>
</dbReference>
<evidence type="ECO:0000256" key="5">
    <source>
        <dbReference type="ARBA" id="ARBA00022833"/>
    </source>
</evidence>